<sequence>MKSRNTKNNVKIPEVISKYKFPWSDMHVGDSVLIRAEEGEELAWFRRSVVSSAQYYGNKTGKRFKSLFDMDTKSCRVWRIK</sequence>
<dbReference type="AlphaFoldDB" id="A0A445N3L0"/>
<reference evidence="1" key="1">
    <citation type="submission" date="2018-01" db="EMBL/GenBank/DDBJ databases">
        <authorList>
            <person name="Regsiter A."/>
            <person name="William W."/>
        </authorList>
    </citation>
    <scope>NUCLEOTIDE SEQUENCE</scope>
    <source>
        <strain evidence="1">TRIP AH-1</strain>
    </source>
</reference>
<name>A0A445N3L0_9BACT</name>
<accession>A0A445N3L0</accession>
<evidence type="ECO:0000313" key="1">
    <source>
        <dbReference type="EMBL" id="SPD76295.1"/>
    </source>
</evidence>
<gene>
    <name evidence="1" type="ORF">PITCH_A890004</name>
</gene>
<dbReference type="EMBL" id="OJIN01000235">
    <property type="protein sequence ID" value="SPD76295.1"/>
    <property type="molecule type" value="Genomic_DNA"/>
</dbReference>
<proteinExistence type="predicted"/>
<organism evidence="1">
    <name type="scientific">uncultured Desulfobacterium sp</name>
    <dbReference type="NCBI Taxonomy" id="201089"/>
    <lineage>
        <taxon>Bacteria</taxon>
        <taxon>Pseudomonadati</taxon>
        <taxon>Thermodesulfobacteriota</taxon>
        <taxon>Desulfobacteria</taxon>
        <taxon>Desulfobacterales</taxon>
        <taxon>Desulfobacteriaceae</taxon>
        <taxon>Desulfobacterium</taxon>
        <taxon>environmental samples</taxon>
    </lineage>
</organism>
<protein>
    <submittedName>
        <fullName evidence="1">Uncharacterized protein</fullName>
    </submittedName>
</protein>